<dbReference type="PANTHER" id="PTHR14969:SF13">
    <property type="entry name" value="AT30094P"/>
    <property type="match status" value="1"/>
</dbReference>
<sequence length="206" mass="23149">MKQRGKDGVYIMASLVLFMCLLAIFKLEWVQALDQSITDAMFNKRGDEFTALFVFMSTLGSWKVTGVIAIIICLYLLVKKQHHAAALLAIIYITSRVLNWFVKELVHRPRPTVEHLVAASSYSFPSGHAMNSMSFFGFILVLILYYQKKGIGRALSCVLLGVIIFLIGLSRIYVGVHFFTDVLAGFSLGFTLVTVFKILLKKKLSK</sequence>
<dbReference type="Pfam" id="PF01569">
    <property type="entry name" value="PAP2"/>
    <property type="match status" value="1"/>
</dbReference>
<dbReference type="PANTHER" id="PTHR14969">
    <property type="entry name" value="SPHINGOSINE-1-PHOSPHATE PHOSPHOHYDROLASE"/>
    <property type="match status" value="1"/>
</dbReference>
<reference evidence="4" key="1">
    <citation type="submission" date="2015-08" db="EMBL/GenBank/DDBJ databases">
        <title>Fjat-14210 dsm16467.</title>
        <authorList>
            <person name="Liu B."/>
            <person name="Wang J."/>
            <person name="Zhu Y."/>
            <person name="Liu G."/>
            <person name="Chen Q."/>
            <person name="Chen Z."/>
            <person name="Lan J."/>
            <person name="Che J."/>
            <person name="Ge C."/>
            <person name="Shi H."/>
            <person name="Pan Z."/>
            <person name="Liu X."/>
        </authorList>
    </citation>
    <scope>NUCLEOTIDE SEQUENCE [LARGE SCALE GENOMIC DNA]</scope>
    <source>
        <strain evidence="4">DSM 16467</strain>
    </source>
</reference>
<name>A0A0M0LIB5_9BACI</name>
<keyword evidence="1" id="KW-0812">Transmembrane</keyword>
<gene>
    <name evidence="3" type="ORF">AMD01_03545</name>
</gene>
<dbReference type="InterPro" id="IPR036938">
    <property type="entry name" value="PAP2/HPO_sf"/>
</dbReference>
<feature type="domain" description="Phosphatidic acid phosphatase type 2/haloperoxidase" evidence="2">
    <location>
        <begin position="86"/>
        <end position="197"/>
    </location>
</feature>
<feature type="transmembrane region" description="Helical" evidence="1">
    <location>
        <begin position="9"/>
        <end position="29"/>
    </location>
</feature>
<accession>A0A0M0LIB5</accession>
<feature type="transmembrane region" description="Helical" evidence="1">
    <location>
        <begin position="157"/>
        <end position="176"/>
    </location>
</feature>
<protein>
    <recommendedName>
        <fullName evidence="2">Phosphatidic acid phosphatase type 2/haloperoxidase domain-containing protein</fullName>
    </recommendedName>
</protein>
<feature type="transmembrane region" description="Helical" evidence="1">
    <location>
        <begin position="49"/>
        <end position="77"/>
    </location>
</feature>
<feature type="transmembrane region" description="Helical" evidence="1">
    <location>
        <begin position="122"/>
        <end position="145"/>
    </location>
</feature>
<dbReference type="InterPro" id="IPR000326">
    <property type="entry name" value="PAP2/HPO"/>
</dbReference>
<evidence type="ECO:0000313" key="4">
    <source>
        <dbReference type="Proteomes" id="UP000037558"/>
    </source>
</evidence>
<feature type="transmembrane region" description="Helical" evidence="1">
    <location>
        <begin position="182"/>
        <end position="200"/>
    </location>
</feature>
<comment type="caution">
    <text evidence="3">The sequence shown here is derived from an EMBL/GenBank/DDBJ whole genome shotgun (WGS) entry which is preliminary data.</text>
</comment>
<keyword evidence="1" id="KW-0472">Membrane</keyword>
<dbReference type="PATRIC" id="fig|284581.3.peg.1004"/>
<dbReference type="EMBL" id="LILC01000002">
    <property type="protein sequence ID" value="KOO50820.1"/>
    <property type="molecule type" value="Genomic_DNA"/>
</dbReference>
<dbReference type="AlphaFoldDB" id="A0A0M0LIB5"/>
<evidence type="ECO:0000259" key="2">
    <source>
        <dbReference type="SMART" id="SM00014"/>
    </source>
</evidence>
<dbReference type="SMART" id="SM00014">
    <property type="entry name" value="acidPPc"/>
    <property type="match status" value="1"/>
</dbReference>
<dbReference type="CDD" id="cd03392">
    <property type="entry name" value="PAP2_like_2"/>
    <property type="match status" value="1"/>
</dbReference>
<keyword evidence="4" id="KW-1185">Reference proteome</keyword>
<dbReference type="OrthoDB" id="9789113at2"/>
<evidence type="ECO:0000256" key="1">
    <source>
        <dbReference type="SAM" id="Phobius"/>
    </source>
</evidence>
<evidence type="ECO:0000313" key="3">
    <source>
        <dbReference type="EMBL" id="KOO50820.1"/>
    </source>
</evidence>
<dbReference type="Gene3D" id="1.20.144.10">
    <property type="entry name" value="Phosphatidic acid phosphatase type 2/haloperoxidase"/>
    <property type="match status" value="2"/>
</dbReference>
<proteinExistence type="predicted"/>
<feature type="transmembrane region" description="Helical" evidence="1">
    <location>
        <begin position="84"/>
        <end position="102"/>
    </location>
</feature>
<dbReference type="STRING" id="284581.AMD01_03545"/>
<keyword evidence="1" id="KW-1133">Transmembrane helix</keyword>
<organism evidence="3 4">
    <name type="scientific">Priestia koreensis</name>
    <dbReference type="NCBI Taxonomy" id="284581"/>
    <lineage>
        <taxon>Bacteria</taxon>
        <taxon>Bacillati</taxon>
        <taxon>Bacillota</taxon>
        <taxon>Bacilli</taxon>
        <taxon>Bacillales</taxon>
        <taxon>Bacillaceae</taxon>
        <taxon>Priestia</taxon>
    </lineage>
</organism>
<dbReference type="Proteomes" id="UP000037558">
    <property type="component" value="Unassembled WGS sequence"/>
</dbReference>
<dbReference type="SUPFAM" id="SSF48317">
    <property type="entry name" value="Acid phosphatase/Vanadium-dependent haloperoxidase"/>
    <property type="match status" value="1"/>
</dbReference>